<evidence type="ECO:0000313" key="10">
    <source>
        <dbReference type="EMBL" id="KAL0357376.1"/>
    </source>
</evidence>
<keyword evidence="5" id="KW-0611">Plant defense</keyword>
<protein>
    <submittedName>
        <fullName evidence="10">Late blight resistance proteinR1B-16</fullName>
    </submittedName>
</protein>
<dbReference type="GO" id="GO:0006952">
    <property type="term" value="P:defense response"/>
    <property type="evidence" value="ECO:0007669"/>
    <property type="project" value="UniProtKB-KW"/>
</dbReference>
<dbReference type="InterPro" id="IPR002182">
    <property type="entry name" value="NB-ARC"/>
</dbReference>
<dbReference type="InterPro" id="IPR042197">
    <property type="entry name" value="Apaf_helical"/>
</dbReference>
<keyword evidence="6" id="KW-0067">ATP-binding</keyword>
<evidence type="ECO:0000256" key="6">
    <source>
        <dbReference type="ARBA" id="ARBA00022840"/>
    </source>
</evidence>
<organism evidence="10">
    <name type="scientific">Sesamum calycinum</name>
    <dbReference type="NCBI Taxonomy" id="2727403"/>
    <lineage>
        <taxon>Eukaryota</taxon>
        <taxon>Viridiplantae</taxon>
        <taxon>Streptophyta</taxon>
        <taxon>Embryophyta</taxon>
        <taxon>Tracheophyta</taxon>
        <taxon>Spermatophyta</taxon>
        <taxon>Magnoliopsida</taxon>
        <taxon>eudicotyledons</taxon>
        <taxon>Gunneridae</taxon>
        <taxon>Pentapetalae</taxon>
        <taxon>asterids</taxon>
        <taxon>lamiids</taxon>
        <taxon>Lamiales</taxon>
        <taxon>Pedaliaceae</taxon>
        <taxon>Sesamum</taxon>
    </lineage>
</organism>
<dbReference type="SUPFAM" id="SSF52540">
    <property type="entry name" value="P-loop containing nucleoside triphosphate hydrolases"/>
    <property type="match status" value="1"/>
</dbReference>
<dbReference type="InterPro" id="IPR032675">
    <property type="entry name" value="LRR_dom_sf"/>
</dbReference>
<accession>A0AAW2PP81</accession>
<sequence>MNEIGKLPNLKVLKLRDCDFRSSKWEAEDGEFCQLQYLLMEHLNLVSWTADDTHFPRLEHLVIRRCGYLEEIPLAIGDIPTLKVIEWTNTVVQQQLQQEKYRRHNLTSAMTTFKFVLCDAVTSVHGKQSLESRIRDAAYDAEDILESHLVEQILSRPAGESFIFSPPDVEKLIEELDTTKEEMLTILDNNQTDTSSAAVSSSRQDPNPKNIIVGVGEDLIQLKDRLIGQPSKALQVIPIVGMGGIDYQMQKLRDVLLSLLGCVIEKLDDKMLQEKSDKLALRLYQALIGRRYLIVLDDMWDVKPWDDTRRFFPDENNGSRIIVTTRESSVADYTGSESWHHQMNLLKDDESWNLLRQKVFAPEETCSPELEKVGRKIAKNCRGLPLAIHVIGGILSQAKTSQDFWEQVSDNVSSTVADKGGEYEFSNILSLSYNHLPNHLRPCFLYMGAFPEDNQIRSSRLISLLVAEGFVRPISDKSLEEAAKMHLKALVDRNLIFVSQQGTNGNAKSYSIHDLLRDLCVRKAHEEKFLFVHGWTPAGNLPINTSYLRRVCSHGPFSFEDAYISMEQISLARSLLLFNNTNKKIVRYRMLCRLRLLRVLDLLQARSMEFRKEIRQLVNLRYLAVKLTNPLTSPIFTLCNLQTLIAKYSENRITLLMGRTVIWGIVDMRQVSHIKIKGGAYVRYHGESSRNRYVILDKLQTLSPVPISELSDRVLEALPNLEKLGISWDREADYIRDLSRLHKLHKLKCIISRKRVNFSSNFIFPPSIKKLTLTGFHILDDHMNQIGNLPNLETLKLRFCTFPSGKWETKEGEFCQLQYLVMQSVGPVYWEADDTHFPRLKHLVIRRGRLMTIPLAIGDIPTLKVIEVDSSGPSVVASAREIQEVQLDIGNDELQVRILGHY</sequence>
<dbReference type="InterPro" id="IPR036388">
    <property type="entry name" value="WH-like_DNA-bd_sf"/>
</dbReference>
<dbReference type="EMBL" id="JACGWM010000008">
    <property type="protein sequence ID" value="KAL0357376.1"/>
    <property type="molecule type" value="Genomic_DNA"/>
</dbReference>
<evidence type="ECO:0000259" key="9">
    <source>
        <dbReference type="Pfam" id="PF23598"/>
    </source>
</evidence>
<evidence type="ECO:0000256" key="3">
    <source>
        <dbReference type="ARBA" id="ARBA00022737"/>
    </source>
</evidence>
<dbReference type="FunFam" id="1.10.8.430:FF:000003">
    <property type="entry name" value="Probable disease resistance protein At5g66910"/>
    <property type="match status" value="1"/>
</dbReference>
<evidence type="ECO:0000256" key="5">
    <source>
        <dbReference type="ARBA" id="ARBA00022821"/>
    </source>
</evidence>
<comment type="caution">
    <text evidence="10">The sequence shown here is derived from an EMBL/GenBank/DDBJ whole genome shotgun (WGS) entry which is preliminary data.</text>
</comment>
<dbReference type="SUPFAM" id="SSF52058">
    <property type="entry name" value="L domain-like"/>
    <property type="match status" value="2"/>
</dbReference>
<dbReference type="InterPro" id="IPR055414">
    <property type="entry name" value="LRR_R13L4/SHOC2-like"/>
</dbReference>
<evidence type="ECO:0000256" key="2">
    <source>
        <dbReference type="ARBA" id="ARBA00022614"/>
    </source>
</evidence>
<dbReference type="Gene3D" id="1.20.5.4130">
    <property type="match status" value="1"/>
</dbReference>
<dbReference type="Pfam" id="PF23559">
    <property type="entry name" value="WHD_DRP"/>
    <property type="match status" value="1"/>
</dbReference>
<dbReference type="Pfam" id="PF00931">
    <property type="entry name" value="NB-ARC"/>
    <property type="match status" value="1"/>
</dbReference>
<feature type="domain" description="Disease resistance protein winged helix" evidence="8">
    <location>
        <begin position="450"/>
        <end position="520"/>
    </location>
</feature>
<evidence type="ECO:0000259" key="8">
    <source>
        <dbReference type="Pfam" id="PF23559"/>
    </source>
</evidence>
<dbReference type="Gene3D" id="1.10.8.430">
    <property type="entry name" value="Helical domain of apoptotic protease-activating factors"/>
    <property type="match status" value="1"/>
</dbReference>
<feature type="domain" description="Disease resistance R13L4/SHOC-2-like LRR" evidence="9">
    <location>
        <begin position="572"/>
        <end position="874"/>
    </location>
</feature>
<dbReference type="Gene3D" id="3.80.10.10">
    <property type="entry name" value="Ribonuclease Inhibitor"/>
    <property type="match status" value="2"/>
</dbReference>
<dbReference type="PRINTS" id="PR00364">
    <property type="entry name" value="DISEASERSIST"/>
</dbReference>
<reference evidence="10" key="2">
    <citation type="journal article" date="2024" name="Plant">
        <title>Genomic evolution and insights into agronomic trait innovations of Sesamum species.</title>
        <authorList>
            <person name="Miao H."/>
            <person name="Wang L."/>
            <person name="Qu L."/>
            <person name="Liu H."/>
            <person name="Sun Y."/>
            <person name="Le M."/>
            <person name="Wang Q."/>
            <person name="Wei S."/>
            <person name="Zheng Y."/>
            <person name="Lin W."/>
            <person name="Duan Y."/>
            <person name="Cao H."/>
            <person name="Xiong S."/>
            <person name="Wang X."/>
            <person name="Wei L."/>
            <person name="Li C."/>
            <person name="Ma Q."/>
            <person name="Ju M."/>
            <person name="Zhao R."/>
            <person name="Li G."/>
            <person name="Mu C."/>
            <person name="Tian Q."/>
            <person name="Mei H."/>
            <person name="Zhang T."/>
            <person name="Gao T."/>
            <person name="Zhang H."/>
        </authorList>
    </citation>
    <scope>NUCLEOTIDE SEQUENCE</scope>
    <source>
        <strain evidence="10">KEN8</strain>
    </source>
</reference>
<gene>
    <name evidence="10" type="ORF">Scaly_1423300</name>
</gene>
<dbReference type="GO" id="GO:0005524">
    <property type="term" value="F:ATP binding"/>
    <property type="evidence" value="ECO:0007669"/>
    <property type="project" value="UniProtKB-KW"/>
</dbReference>
<feature type="domain" description="NB-ARC" evidence="7">
    <location>
        <begin position="264"/>
        <end position="362"/>
    </location>
</feature>
<dbReference type="PANTHER" id="PTHR15140:SF37">
    <property type="entry name" value="UBIQUITIN-LIKE DOMAIN-CONTAINING PROTEIN"/>
    <property type="match status" value="1"/>
</dbReference>
<dbReference type="AlphaFoldDB" id="A0AAW2PP81"/>
<reference evidence="10" key="1">
    <citation type="submission" date="2020-06" db="EMBL/GenBank/DDBJ databases">
        <authorList>
            <person name="Li T."/>
            <person name="Hu X."/>
            <person name="Zhang T."/>
            <person name="Song X."/>
            <person name="Zhang H."/>
            <person name="Dai N."/>
            <person name="Sheng W."/>
            <person name="Hou X."/>
            <person name="Wei L."/>
        </authorList>
    </citation>
    <scope>NUCLEOTIDE SEQUENCE</scope>
    <source>
        <strain evidence="10">KEN8</strain>
        <tissue evidence="10">Leaf</tissue>
    </source>
</reference>
<keyword evidence="4" id="KW-0547">Nucleotide-binding</keyword>
<dbReference type="InterPro" id="IPR058922">
    <property type="entry name" value="WHD_DRP"/>
</dbReference>
<name>A0AAW2PP81_9LAMI</name>
<dbReference type="InterPro" id="IPR027417">
    <property type="entry name" value="P-loop_NTPase"/>
</dbReference>
<evidence type="ECO:0000259" key="7">
    <source>
        <dbReference type="Pfam" id="PF00931"/>
    </source>
</evidence>
<dbReference type="Gene3D" id="3.40.50.300">
    <property type="entry name" value="P-loop containing nucleotide triphosphate hydrolases"/>
    <property type="match status" value="1"/>
</dbReference>
<evidence type="ECO:0000256" key="4">
    <source>
        <dbReference type="ARBA" id="ARBA00022741"/>
    </source>
</evidence>
<dbReference type="Pfam" id="PF23598">
    <property type="entry name" value="LRR_14"/>
    <property type="match status" value="1"/>
</dbReference>
<comment type="similarity">
    <text evidence="1">Belongs to the disease resistance NB-LRR family.</text>
</comment>
<dbReference type="GO" id="GO:0043531">
    <property type="term" value="F:ADP binding"/>
    <property type="evidence" value="ECO:0007669"/>
    <property type="project" value="InterPro"/>
</dbReference>
<keyword evidence="2" id="KW-0433">Leucine-rich repeat</keyword>
<dbReference type="Gene3D" id="1.10.10.10">
    <property type="entry name" value="Winged helix-like DNA-binding domain superfamily/Winged helix DNA-binding domain"/>
    <property type="match status" value="1"/>
</dbReference>
<keyword evidence="3" id="KW-0677">Repeat</keyword>
<evidence type="ECO:0000256" key="1">
    <source>
        <dbReference type="ARBA" id="ARBA00008894"/>
    </source>
</evidence>
<dbReference type="PANTHER" id="PTHR15140">
    <property type="entry name" value="TUBULIN-SPECIFIC CHAPERONE E"/>
    <property type="match status" value="1"/>
</dbReference>
<proteinExistence type="inferred from homology"/>
<dbReference type="FunFam" id="1.10.10.10:FF:000322">
    <property type="entry name" value="Probable disease resistance protein At1g63360"/>
    <property type="match status" value="1"/>
</dbReference>